<organism evidence="1 2">
    <name type="scientific">Crassostrea virginica</name>
    <name type="common">Eastern oyster</name>
    <dbReference type="NCBI Taxonomy" id="6565"/>
    <lineage>
        <taxon>Eukaryota</taxon>
        <taxon>Metazoa</taxon>
        <taxon>Spiralia</taxon>
        <taxon>Lophotrochozoa</taxon>
        <taxon>Mollusca</taxon>
        <taxon>Bivalvia</taxon>
        <taxon>Autobranchia</taxon>
        <taxon>Pteriomorphia</taxon>
        <taxon>Ostreida</taxon>
        <taxon>Ostreoidea</taxon>
        <taxon>Ostreidae</taxon>
        <taxon>Crassostrea</taxon>
    </lineage>
</organism>
<protein>
    <submittedName>
        <fullName evidence="2">Uncharacterized protein LOC111106139 isoform X2</fullName>
    </submittedName>
</protein>
<accession>A0A8B8AZ48</accession>
<evidence type="ECO:0000313" key="2">
    <source>
        <dbReference type="RefSeq" id="XP_022296396.1"/>
    </source>
</evidence>
<dbReference type="GeneID" id="111106139"/>
<reference evidence="2" key="1">
    <citation type="submission" date="2025-08" db="UniProtKB">
        <authorList>
            <consortium name="RefSeq"/>
        </authorList>
    </citation>
    <scope>IDENTIFICATION</scope>
    <source>
        <tissue evidence="2">Whole sample</tissue>
    </source>
</reference>
<name>A0A8B8AZ48_CRAVI</name>
<keyword evidence="1" id="KW-1185">Reference proteome</keyword>
<dbReference type="AlphaFoldDB" id="A0A8B8AZ48"/>
<sequence>MEMVKRAVLAFSFLLYLEKHDVFSVLVCPSLSSWDTRSRVYCRHNPSMYHCLRGATGIIMETCLEPRFIEKGFYPVLSRNMKNLIPIECPASRYQPHGQMSNEFKQVTCSYLKSSCDGIGQEICGQGNHLEDRTCRCDYTKGYRPMMYLLSNPRNSSCFHPTSDGAECLKVPCPKDKELSPVYACVEKNRSSMEELAHSTEIRMSESSIEFVTSRDTTKLMSTVEFNEGMALIISAPTSARSNPSRIEESLI</sequence>
<dbReference type="RefSeq" id="XP_022296396.1">
    <property type="nucleotide sequence ID" value="XM_022440688.1"/>
</dbReference>
<evidence type="ECO:0000313" key="1">
    <source>
        <dbReference type="Proteomes" id="UP000694844"/>
    </source>
</evidence>
<gene>
    <name evidence="2" type="primary">LOC111106139</name>
</gene>
<proteinExistence type="predicted"/>
<dbReference type="OrthoDB" id="6064205at2759"/>
<dbReference type="Proteomes" id="UP000694844">
    <property type="component" value="Chromosome 8"/>
</dbReference>